<dbReference type="SUPFAM" id="SSF53335">
    <property type="entry name" value="S-adenosyl-L-methionine-dependent methyltransferases"/>
    <property type="match status" value="1"/>
</dbReference>
<gene>
    <name evidence="1" type="primary">snaBIM</name>
</gene>
<proteinExistence type="predicted"/>
<accession>Q6SA24</accession>
<reference evidence="1" key="1">
    <citation type="submission" date="2003-11" db="EMBL/GenBank/DDBJ databases">
        <title>Sequence of the SnaBI restriction-modification system.</title>
        <authorList>
            <person name="Lunnen K.D."/>
            <person name="Wilson G.G."/>
        </authorList>
    </citation>
    <scope>NUCLEOTIDE SEQUENCE</scope>
</reference>
<dbReference type="InterPro" id="IPR029063">
    <property type="entry name" value="SAM-dependent_MTases_sf"/>
</dbReference>
<dbReference type="REBASE" id="3758">
    <property type="entry name" value="M.SnaBI"/>
</dbReference>
<protein>
    <submittedName>
        <fullName evidence="1">M.SnaBI methyltransferase</fullName>
    </submittedName>
</protein>
<name>Q6SA24_9BURK</name>
<dbReference type="AlphaFoldDB" id="Q6SA24"/>
<dbReference type="EMBL" id="AY461517">
    <property type="protein sequence ID" value="AAS19440.1"/>
    <property type="molecule type" value="Genomic_DNA"/>
</dbReference>
<dbReference type="GO" id="GO:0032259">
    <property type="term" value="P:methylation"/>
    <property type="evidence" value="ECO:0007669"/>
    <property type="project" value="UniProtKB-KW"/>
</dbReference>
<dbReference type="GO" id="GO:0008168">
    <property type="term" value="F:methyltransferase activity"/>
    <property type="evidence" value="ECO:0007669"/>
    <property type="project" value="UniProtKB-KW"/>
</dbReference>
<organism evidence="1">
    <name type="scientific">Sphaerotilus natans</name>
    <dbReference type="NCBI Taxonomy" id="34103"/>
    <lineage>
        <taxon>Bacteria</taxon>
        <taxon>Pseudomonadati</taxon>
        <taxon>Pseudomonadota</taxon>
        <taxon>Betaproteobacteria</taxon>
        <taxon>Burkholderiales</taxon>
        <taxon>Sphaerotilaceae</taxon>
        <taxon>Sphaerotilus</taxon>
    </lineage>
</organism>
<evidence type="ECO:0000313" key="1">
    <source>
        <dbReference type="EMBL" id="AAS19440.1"/>
    </source>
</evidence>
<sequence length="228" mass="26186">MFYYYGRKKQIAKHYPAPNYGCIIEPFAGSAAYSLFSGNWRNQVVLIEKDPKVASIWEWLISEATEQKIKNLPDLKVGEKSSEFLHIIHAATKMAFKYKTITVTPVLARNWEISRRVMAENLQKIKHWQIICGDYTVAPDIEATWFIDPPYKSEPGMGYGFSSALINYEELAKWSLNRQGEVICCEGEYGDYLPFETLLDLKGVAGKSSREKIFYRTPHSPMQLRLVA</sequence>
<keyword evidence="1" id="KW-0808">Transferase</keyword>
<keyword evidence="1" id="KW-0489">Methyltransferase</keyword>